<keyword evidence="6" id="KW-0805">Transcription regulation</keyword>
<comment type="caution">
    <text evidence="11">The sequence shown here is derived from an EMBL/GenBank/DDBJ whole genome shotgun (WGS) entry which is preliminary data.</text>
</comment>
<keyword evidence="4" id="KW-0489">Methyltransferase</keyword>
<evidence type="ECO:0000256" key="7">
    <source>
        <dbReference type="ARBA" id="ARBA00023159"/>
    </source>
</evidence>
<sequence>MYPPDICQTARMSRDKRFDGLFYVAVRSTGIYCRPICPAPAAKEHNVQYYQHAHQAALAGFRPCLRCRPDASPGSYPWLGAQTTALRGKKLIDQGQWREGGLPVLAARLGVSQSYISQLFKRHYGIAPGQYAQFVQCQFAKQLLQQTQLKITDIAFASGFNSVRRFNDAFKQLLKLTPSDIRSRKSPTQQHINLFLSFRPPYDWPSMQQFLAKRAVDPVEWVDSNSYGRTFEYASCKGQFNAVFDRAKQGFWVDITLTDWSHLQAVVANIRRVLDLDADTEVINQQLHRAFGESLPLKQGLRLPGIWEPFEAGIRAVLGQQVSVSAARQLSKTLVASLGDEGRYFPSAHQVAQSELSFFKMPARRKQALIDLARHVSSHGIDDVDAWLTIKGIGPWTVNYAKMRGLSDPDIYLGGDLGVKKALQHLPSLDPEACAPFRSYLTFQLWQQL</sequence>
<dbReference type="SUPFAM" id="SSF57884">
    <property type="entry name" value="Ada DNA repair protein, N-terminal domain (N-Ada 10)"/>
    <property type="match status" value="1"/>
</dbReference>
<dbReference type="GO" id="GO:0032993">
    <property type="term" value="C:protein-DNA complex"/>
    <property type="evidence" value="ECO:0007669"/>
    <property type="project" value="TreeGrafter"/>
</dbReference>
<organism evidence="11 12">
    <name type="scientific">Pseudoalteromonas ruthenica</name>
    <dbReference type="NCBI Taxonomy" id="151081"/>
    <lineage>
        <taxon>Bacteria</taxon>
        <taxon>Pseudomonadati</taxon>
        <taxon>Pseudomonadota</taxon>
        <taxon>Gammaproteobacteria</taxon>
        <taxon>Alteromonadales</taxon>
        <taxon>Pseudoalteromonadaceae</taxon>
        <taxon>Pseudoalteromonas</taxon>
    </lineage>
</organism>
<dbReference type="InterPro" id="IPR035451">
    <property type="entry name" value="Ada-like_dom_sf"/>
</dbReference>
<keyword evidence="4" id="KW-0808">Transferase</keyword>
<dbReference type="InterPro" id="IPR009057">
    <property type="entry name" value="Homeodomain-like_sf"/>
</dbReference>
<dbReference type="EMBL" id="JXXZ01000001">
    <property type="protein sequence ID" value="KJZ02271.1"/>
    <property type="molecule type" value="Genomic_DNA"/>
</dbReference>
<dbReference type="Pfam" id="PF06029">
    <property type="entry name" value="AlkA_N"/>
    <property type="match status" value="1"/>
</dbReference>
<dbReference type="Pfam" id="PF12833">
    <property type="entry name" value="HTH_18"/>
    <property type="match status" value="1"/>
</dbReference>
<keyword evidence="9" id="KW-0234">DNA repair</keyword>
<evidence type="ECO:0000256" key="4">
    <source>
        <dbReference type="ARBA" id="ARBA00022603"/>
    </source>
</evidence>
<dbReference type="SUPFAM" id="SSF55945">
    <property type="entry name" value="TATA-box binding protein-like"/>
    <property type="match status" value="1"/>
</dbReference>
<dbReference type="RefSeq" id="WP_045979002.1">
    <property type="nucleotide sequence ID" value="NZ_JXXY01000005.1"/>
</dbReference>
<dbReference type="Proteomes" id="UP000033664">
    <property type="component" value="Unassembled WGS sequence"/>
</dbReference>
<evidence type="ECO:0000256" key="6">
    <source>
        <dbReference type="ARBA" id="ARBA00023015"/>
    </source>
</evidence>
<dbReference type="GO" id="GO:0005737">
    <property type="term" value="C:cytoplasm"/>
    <property type="evidence" value="ECO:0007669"/>
    <property type="project" value="TreeGrafter"/>
</dbReference>
<dbReference type="InterPro" id="IPR018060">
    <property type="entry name" value="HTH_AraC"/>
</dbReference>
<dbReference type="EC" id="3.2.2.21" evidence="3"/>
<dbReference type="GO" id="GO:0003700">
    <property type="term" value="F:DNA-binding transcription factor activity"/>
    <property type="evidence" value="ECO:0007669"/>
    <property type="project" value="InterPro"/>
</dbReference>
<evidence type="ECO:0000256" key="2">
    <source>
        <dbReference type="ARBA" id="ARBA00001947"/>
    </source>
</evidence>
<dbReference type="GO" id="GO:0008168">
    <property type="term" value="F:methyltransferase activity"/>
    <property type="evidence" value="ECO:0007669"/>
    <property type="project" value="UniProtKB-KW"/>
</dbReference>
<keyword evidence="12" id="KW-1185">Reference proteome</keyword>
<dbReference type="Gene3D" id="3.40.10.10">
    <property type="entry name" value="DNA Methylphosphotriester Repair Domain"/>
    <property type="match status" value="1"/>
</dbReference>
<dbReference type="InterPro" id="IPR003265">
    <property type="entry name" value="HhH-GPD_domain"/>
</dbReference>
<feature type="domain" description="HTH araC/xylS-type" evidence="10">
    <location>
        <begin position="86"/>
        <end position="184"/>
    </location>
</feature>
<dbReference type="InterPro" id="IPR010316">
    <property type="entry name" value="AlkA_N"/>
</dbReference>
<dbReference type="SUPFAM" id="SSF46689">
    <property type="entry name" value="Homeodomain-like"/>
    <property type="match status" value="1"/>
</dbReference>
<protein>
    <recommendedName>
        <fullName evidence="3">DNA-3-methyladenine glycosylase II</fullName>
        <ecNumber evidence="3">3.2.2.21</ecNumber>
    </recommendedName>
</protein>
<dbReference type="GO" id="GO:0032259">
    <property type="term" value="P:methylation"/>
    <property type="evidence" value="ECO:0007669"/>
    <property type="project" value="UniProtKB-KW"/>
</dbReference>
<keyword evidence="7" id="KW-0010">Activator</keyword>
<evidence type="ECO:0000256" key="9">
    <source>
        <dbReference type="ARBA" id="ARBA00023204"/>
    </source>
</evidence>
<comment type="catalytic activity">
    <reaction evidence="1">
        <text>Hydrolysis of alkylated DNA, releasing 3-methyladenine, 3-methylguanine, 7-methylguanine and 7-methyladenine.</text>
        <dbReference type="EC" id="3.2.2.21"/>
    </reaction>
</comment>
<evidence type="ECO:0000259" key="10">
    <source>
        <dbReference type="PROSITE" id="PS01124"/>
    </source>
</evidence>
<dbReference type="Gene3D" id="1.10.10.60">
    <property type="entry name" value="Homeodomain-like"/>
    <property type="match status" value="2"/>
</dbReference>
<dbReference type="AlphaFoldDB" id="A0A0F4PSU2"/>
<evidence type="ECO:0000256" key="1">
    <source>
        <dbReference type="ARBA" id="ARBA00000086"/>
    </source>
</evidence>
<dbReference type="InterPro" id="IPR051912">
    <property type="entry name" value="Alkylbase_DNA_Glycosylase/TA"/>
</dbReference>
<evidence type="ECO:0000313" key="11">
    <source>
        <dbReference type="EMBL" id="KJZ02271.1"/>
    </source>
</evidence>
<name>A0A0F4PSU2_9GAMM</name>
<dbReference type="GO" id="GO:0043916">
    <property type="term" value="F:DNA-7-methylguanine glycosylase activity"/>
    <property type="evidence" value="ECO:0007669"/>
    <property type="project" value="TreeGrafter"/>
</dbReference>
<dbReference type="PANTHER" id="PTHR43003:SF13">
    <property type="entry name" value="DNA-3-METHYLADENINE GLYCOSYLASE 2"/>
    <property type="match status" value="1"/>
</dbReference>
<gene>
    <name evidence="11" type="ORF">TW72_00975</name>
</gene>
<comment type="cofactor">
    <cofactor evidence="2">
        <name>Zn(2+)</name>
        <dbReference type="ChEBI" id="CHEBI:29105"/>
    </cofactor>
</comment>
<dbReference type="GO" id="GO:0032131">
    <property type="term" value="F:alkylated DNA binding"/>
    <property type="evidence" value="ECO:0007669"/>
    <property type="project" value="TreeGrafter"/>
</dbReference>
<dbReference type="InterPro" id="IPR037046">
    <property type="entry name" value="AlkA_N_sf"/>
</dbReference>
<evidence type="ECO:0000256" key="3">
    <source>
        <dbReference type="ARBA" id="ARBA00012000"/>
    </source>
</evidence>
<keyword evidence="8" id="KW-0804">Transcription</keyword>
<dbReference type="eggNOG" id="COG2169">
    <property type="taxonomic scope" value="Bacteria"/>
</dbReference>
<dbReference type="InterPro" id="IPR011257">
    <property type="entry name" value="DNA_glycosylase"/>
</dbReference>
<dbReference type="SMART" id="SM00478">
    <property type="entry name" value="ENDO3c"/>
    <property type="match status" value="1"/>
</dbReference>
<evidence type="ECO:0000313" key="12">
    <source>
        <dbReference type="Proteomes" id="UP000033664"/>
    </source>
</evidence>
<dbReference type="OrthoDB" id="9811249at2"/>
<dbReference type="GO" id="GO:0008270">
    <property type="term" value="F:zinc ion binding"/>
    <property type="evidence" value="ECO:0007669"/>
    <property type="project" value="InterPro"/>
</dbReference>
<dbReference type="GO" id="GO:0006285">
    <property type="term" value="P:base-excision repair, AP site formation"/>
    <property type="evidence" value="ECO:0007669"/>
    <property type="project" value="TreeGrafter"/>
</dbReference>
<dbReference type="GO" id="GO:0006307">
    <property type="term" value="P:DNA alkylation repair"/>
    <property type="evidence" value="ECO:0007669"/>
    <property type="project" value="TreeGrafter"/>
</dbReference>
<dbReference type="PANTHER" id="PTHR43003">
    <property type="entry name" value="DNA-3-METHYLADENINE GLYCOSYLASE"/>
    <property type="match status" value="1"/>
</dbReference>
<evidence type="ECO:0000256" key="8">
    <source>
        <dbReference type="ARBA" id="ARBA00023163"/>
    </source>
</evidence>
<dbReference type="GeneID" id="58227057"/>
<dbReference type="GO" id="GO:0008725">
    <property type="term" value="F:DNA-3-methyladenine glycosylase activity"/>
    <property type="evidence" value="ECO:0007669"/>
    <property type="project" value="TreeGrafter"/>
</dbReference>
<dbReference type="GO" id="GO:0043565">
    <property type="term" value="F:sequence-specific DNA binding"/>
    <property type="evidence" value="ECO:0007669"/>
    <property type="project" value="InterPro"/>
</dbReference>
<dbReference type="InterPro" id="IPR004026">
    <property type="entry name" value="Ada_DNA_repair_Zn-bd"/>
</dbReference>
<accession>A0A0F4PSU2</accession>
<dbReference type="PROSITE" id="PS01124">
    <property type="entry name" value="HTH_ARAC_FAMILY_2"/>
    <property type="match status" value="1"/>
</dbReference>
<dbReference type="Gene3D" id="3.30.310.20">
    <property type="entry name" value="DNA-3-methyladenine glycosylase AlkA, N-terminal domain"/>
    <property type="match status" value="1"/>
</dbReference>
<dbReference type="Gene3D" id="1.10.340.30">
    <property type="entry name" value="Hypothetical protein, domain 2"/>
    <property type="match status" value="1"/>
</dbReference>
<dbReference type="PATRIC" id="fig|151081.8.peg.1374"/>
<dbReference type="Pfam" id="PF02805">
    <property type="entry name" value="Ada_Zn_binding"/>
    <property type="match status" value="1"/>
</dbReference>
<dbReference type="eggNOG" id="COG0122">
    <property type="taxonomic scope" value="Bacteria"/>
</dbReference>
<proteinExistence type="predicted"/>
<evidence type="ECO:0000256" key="5">
    <source>
        <dbReference type="ARBA" id="ARBA00022763"/>
    </source>
</evidence>
<keyword evidence="5" id="KW-0227">DNA damage</keyword>
<dbReference type="SUPFAM" id="SSF48150">
    <property type="entry name" value="DNA-glycosylase"/>
    <property type="match status" value="1"/>
</dbReference>
<dbReference type="SMART" id="SM00342">
    <property type="entry name" value="HTH_ARAC"/>
    <property type="match status" value="1"/>
</dbReference>
<reference evidence="11 12" key="1">
    <citation type="journal article" date="2015" name="BMC Genomics">
        <title>Genome mining reveals unlocked bioactive potential of marine Gram-negative bacteria.</title>
        <authorList>
            <person name="Machado H."/>
            <person name="Sonnenschein E.C."/>
            <person name="Melchiorsen J."/>
            <person name="Gram L."/>
        </authorList>
    </citation>
    <scope>NUCLEOTIDE SEQUENCE [LARGE SCALE GENOMIC DNA]</scope>
    <source>
        <strain evidence="11 12">S3137</strain>
    </source>
</reference>
<dbReference type="SMART" id="SM01009">
    <property type="entry name" value="AlkA_N"/>
    <property type="match status" value="1"/>
</dbReference>